<dbReference type="Gene3D" id="1.10.10.60">
    <property type="entry name" value="Homeodomain-like"/>
    <property type="match status" value="1"/>
</dbReference>
<evidence type="ECO:0000313" key="3">
    <source>
        <dbReference type="EMBL" id="OIQ66325.1"/>
    </source>
</evidence>
<dbReference type="Pfam" id="PF00440">
    <property type="entry name" value="TetR_N"/>
    <property type="match status" value="1"/>
</dbReference>
<comment type="caution">
    <text evidence="3">The sequence shown here is derived from an EMBL/GenBank/DDBJ whole genome shotgun (WGS) entry which is preliminary data.</text>
</comment>
<keyword evidence="1" id="KW-0238">DNA-binding</keyword>
<proteinExistence type="predicted"/>
<dbReference type="InterPro" id="IPR036271">
    <property type="entry name" value="Tet_transcr_reg_TetR-rel_C_sf"/>
</dbReference>
<feature type="domain" description="HTH tetR-type" evidence="2">
    <location>
        <begin position="1"/>
        <end position="44"/>
    </location>
</feature>
<name>A0A1J5PRX5_9ZZZZ</name>
<dbReference type="SUPFAM" id="SSF46689">
    <property type="entry name" value="Homeodomain-like"/>
    <property type="match status" value="1"/>
</dbReference>
<dbReference type="PANTHER" id="PTHR30055">
    <property type="entry name" value="HTH-TYPE TRANSCRIPTIONAL REGULATOR RUTR"/>
    <property type="match status" value="1"/>
</dbReference>
<dbReference type="Gene3D" id="1.10.357.10">
    <property type="entry name" value="Tetracycline Repressor, domain 2"/>
    <property type="match status" value="1"/>
</dbReference>
<dbReference type="AlphaFoldDB" id="A0A1J5PRX5"/>
<dbReference type="Pfam" id="PF14246">
    <property type="entry name" value="TetR_C_7"/>
    <property type="match status" value="1"/>
</dbReference>
<dbReference type="GO" id="GO:0000976">
    <property type="term" value="F:transcription cis-regulatory region binding"/>
    <property type="evidence" value="ECO:0007669"/>
    <property type="project" value="TreeGrafter"/>
</dbReference>
<dbReference type="InterPro" id="IPR023772">
    <property type="entry name" value="DNA-bd_HTH_TetR-type_CS"/>
</dbReference>
<gene>
    <name evidence="3" type="primary">fadR_5</name>
    <name evidence="3" type="ORF">GALL_521080</name>
</gene>
<dbReference type="InterPro" id="IPR039536">
    <property type="entry name" value="TetR_C_Proteobacteria"/>
</dbReference>
<dbReference type="PANTHER" id="PTHR30055:SF146">
    <property type="entry name" value="HTH-TYPE TRANSCRIPTIONAL DUAL REGULATOR CECR"/>
    <property type="match status" value="1"/>
</dbReference>
<dbReference type="SUPFAM" id="SSF48498">
    <property type="entry name" value="Tetracyclin repressor-like, C-terminal domain"/>
    <property type="match status" value="1"/>
</dbReference>
<accession>A0A1J5PRX5</accession>
<evidence type="ECO:0000256" key="1">
    <source>
        <dbReference type="ARBA" id="ARBA00023125"/>
    </source>
</evidence>
<dbReference type="InterPro" id="IPR009057">
    <property type="entry name" value="Homeodomain-like_sf"/>
</dbReference>
<dbReference type="InterPro" id="IPR001647">
    <property type="entry name" value="HTH_TetR"/>
</dbReference>
<dbReference type="PROSITE" id="PS50977">
    <property type="entry name" value="HTH_TETR_2"/>
    <property type="match status" value="1"/>
</dbReference>
<dbReference type="PROSITE" id="PS01081">
    <property type="entry name" value="HTH_TETR_1"/>
    <property type="match status" value="1"/>
</dbReference>
<dbReference type="GO" id="GO:0003700">
    <property type="term" value="F:DNA-binding transcription factor activity"/>
    <property type="evidence" value="ECO:0007669"/>
    <property type="project" value="TreeGrafter"/>
</dbReference>
<organism evidence="3">
    <name type="scientific">mine drainage metagenome</name>
    <dbReference type="NCBI Taxonomy" id="410659"/>
    <lineage>
        <taxon>unclassified sequences</taxon>
        <taxon>metagenomes</taxon>
        <taxon>ecological metagenomes</taxon>
    </lineage>
</organism>
<protein>
    <submittedName>
        <fullName evidence="3">Fatty acid metabolism regulator protein</fullName>
    </submittedName>
</protein>
<evidence type="ECO:0000259" key="2">
    <source>
        <dbReference type="PROSITE" id="PS50977"/>
    </source>
</evidence>
<sequence length="183" mass="20413">MGYDAASVNDIAREAGVSKGTIYVYFSSKEDLFEELMDEVRESLFRELEAELERPGTLKDRLLRYATVLATRLCSDRVIRAHRVIIGVTERMPEIGARFYDRGATRGTRLLVGFLEPEVAAGRLTIPDIPLAASQFFELCMVGLFRPRLLGHMPAPPTEAEVARIVSAGVDMFLCRYSAPVGR</sequence>
<dbReference type="EMBL" id="MLJW01006684">
    <property type="protein sequence ID" value="OIQ66325.1"/>
    <property type="molecule type" value="Genomic_DNA"/>
</dbReference>
<dbReference type="InterPro" id="IPR050109">
    <property type="entry name" value="HTH-type_TetR-like_transc_reg"/>
</dbReference>
<reference evidence="3" key="1">
    <citation type="submission" date="2016-10" db="EMBL/GenBank/DDBJ databases">
        <title>Sequence of Gallionella enrichment culture.</title>
        <authorList>
            <person name="Poehlein A."/>
            <person name="Muehling M."/>
            <person name="Daniel R."/>
        </authorList>
    </citation>
    <scope>NUCLEOTIDE SEQUENCE</scope>
</reference>